<name>A0ABZ3J8W6_SPOA4</name>
<dbReference type="Proteomes" id="UP000216052">
    <property type="component" value="Chromosome"/>
</dbReference>
<evidence type="ECO:0000313" key="2">
    <source>
        <dbReference type="Proteomes" id="UP000216052"/>
    </source>
</evidence>
<evidence type="ECO:0000313" key="1">
    <source>
        <dbReference type="EMBL" id="XFO74571.1"/>
    </source>
</evidence>
<accession>A0ABZ3J8W6</accession>
<organism evidence="1 2">
    <name type="scientific">Sporomusa acidovorans (strain ATCC 49682 / DSM 3132 / Mol)</name>
    <dbReference type="NCBI Taxonomy" id="1123286"/>
    <lineage>
        <taxon>Bacteria</taxon>
        <taxon>Bacillati</taxon>
        <taxon>Bacillota</taxon>
        <taxon>Negativicutes</taxon>
        <taxon>Selenomonadales</taxon>
        <taxon>Sporomusaceae</taxon>
        <taxon>Sporomusa</taxon>
    </lineage>
</organism>
<dbReference type="RefSeq" id="WP_093798253.1">
    <property type="nucleotide sequence ID" value="NZ_CP155571.1"/>
</dbReference>
<dbReference type="EMBL" id="CP155571">
    <property type="protein sequence ID" value="XFO74571.1"/>
    <property type="molecule type" value="Genomic_DNA"/>
</dbReference>
<sequence length="87" mass="10403">MKIFLKKLNNWHEVRQHNYWIKAFCYECCKKTPFFVYWSDGLACPFVVCQVCKNETFNIPLEEEELSSTDVPEIIEAIQSYERGLFL</sequence>
<gene>
    <name evidence="1" type="ORF">SPACI_046810</name>
</gene>
<keyword evidence="2" id="KW-1185">Reference proteome</keyword>
<reference evidence="1" key="1">
    <citation type="submission" date="2024-05" db="EMBL/GenBank/DDBJ databases">
        <title>Isolation and characterization of Sporomusa carbonis sp. nov., a carboxydotrophic hydrogenogen in the genus of Sporomusa isolated from a charcoal burning pile.</title>
        <authorList>
            <person name="Boeer T."/>
            <person name="Rosenbaum F."/>
            <person name="Eysell L."/>
            <person name="Mueller V."/>
            <person name="Daniel R."/>
            <person name="Poehlein A."/>
        </authorList>
    </citation>
    <scope>NUCLEOTIDE SEQUENCE [LARGE SCALE GENOMIC DNA]</scope>
    <source>
        <strain evidence="1">DSM 3132</strain>
    </source>
</reference>
<proteinExistence type="predicted"/>
<protein>
    <submittedName>
        <fullName evidence="1">Uncharacterized protein</fullName>
    </submittedName>
</protein>